<dbReference type="OrthoDB" id="6598185at2759"/>
<evidence type="ECO:0000313" key="7">
    <source>
        <dbReference type="RefSeq" id="XP_052125207.1"/>
    </source>
</evidence>
<proteinExistence type="predicted"/>
<dbReference type="InterPro" id="IPR027805">
    <property type="entry name" value="Transposase_HTH_dom"/>
</dbReference>
<reference evidence="7" key="1">
    <citation type="submission" date="2025-08" db="UniProtKB">
        <authorList>
            <consortium name="RefSeq"/>
        </authorList>
    </citation>
    <scope>IDENTIFICATION</scope>
    <source>
        <tissue evidence="7">Whole organism</tissue>
    </source>
</reference>
<keyword evidence="2" id="KW-0479">Metal-binding</keyword>
<evidence type="ECO:0000256" key="2">
    <source>
        <dbReference type="ARBA" id="ARBA00022723"/>
    </source>
</evidence>
<evidence type="ECO:0000259" key="4">
    <source>
        <dbReference type="Pfam" id="PF13359"/>
    </source>
</evidence>
<dbReference type="RefSeq" id="XP_052125207.1">
    <property type="nucleotide sequence ID" value="XM_052269247.1"/>
</dbReference>
<organism evidence="6 7">
    <name type="scientific">Frankliniella occidentalis</name>
    <name type="common">Western flower thrips</name>
    <name type="synonym">Euthrips occidentalis</name>
    <dbReference type="NCBI Taxonomy" id="133901"/>
    <lineage>
        <taxon>Eukaryota</taxon>
        <taxon>Metazoa</taxon>
        <taxon>Ecdysozoa</taxon>
        <taxon>Arthropoda</taxon>
        <taxon>Hexapoda</taxon>
        <taxon>Insecta</taxon>
        <taxon>Pterygota</taxon>
        <taxon>Neoptera</taxon>
        <taxon>Paraneoptera</taxon>
        <taxon>Thysanoptera</taxon>
        <taxon>Terebrantia</taxon>
        <taxon>Thripoidea</taxon>
        <taxon>Thripidae</taxon>
        <taxon>Frankliniella</taxon>
    </lineage>
</organism>
<dbReference type="PANTHER" id="PTHR23080:SF141">
    <property type="entry name" value="TRANSPOSASE HELIX-TURN-HELIX DOMAIN-CONTAINING PROTEIN"/>
    <property type="match status" value="1"/>
</dbReference>
<keyword evidence="6" id="KW-1185">Reference proteome</keyword>
<feature type="region of interest" description="Disordered" evidence="3">
    <location>
        <begin position="46"/>
        <end position="133"/>
    </location>
</feature>
<dbReference type="KEGG" id="foc:127749744"/>
<evidence type="ECO:0000259" key="5">
    <source>
        <dbReference type="Pfam" id="PF13613"/>
    </source>
</evidence>
<evidence type="ECO:0000256" key="3">
    <source>
        <dbReference type="SAM" id="MobiDB-lite"/>
    </source>
</evidence>
<feature type="compositionally biased region" description="Basic residues" evidence="3">
    <location>
        <begin position="64"/>
        <end position="73"/>
    </location>
</feature>
<sequence length="390" mass="44262">MGKPASNAMRVCGHHFLASDYFPGADQKKVKRLKLTAIPSQNLPVRQHDKVLSVEAKEKQEGRSRRREKRAAARPRPSSPPPPFEEANLANNDAQKDNGQNEDDAAQSNEEPKSKDVSCQRDPSKCDCKMTEKPKEPKPVVTVVDVLSDKEKLKNFTGLHSFELLEALVTCVSDLIGDKKDKKEMCLKHRIILVFIKLKLNLSFTSLSILMGVCRQTCSNYFKELVPLLRIVLETMISWPDHEVIRSNMPIAFKNYRNTRIVLDCAETPIEKSKCLKCRILTWSNYKGRQTAKFDVGVAPSGLITHISQTYGGRASDKLIVNDSGILDKLIYQDAVMADKGFKIEQECLMRNLILHRPPFVYQKKQMIRAEALRCAEIARARVHVERVFM</sequence>
<dbReference type="InterPro" id="IPR027806">
    <property type="entry name" value="HARBI1_dom"/>
</dbReference>
<dbReference type="PANTHER" id="PTHR23080">
    <property type="entry name" value="THAP DOMAIN PROTEIN"/>
    <property type="match status" value="1"/>
</dbReference>
<feature type="compositionally biased region" description="Basic and acidic residues" evidence="3">
    <location>
        <begin position="46"/>
        <end position="63"/>
    </location>
</feature>
<evidence type="ECO:0000313" key="6">
    <source>
        <dbReference type="Proteomes" id="UP000504606"/>
    </source>
</evidence>
<feature type="domain" description="DDE Tnp4" evidence="4">
    <location>
        <begin position="263"/>
        <end position="389"/>
    </location>
</feature>
<dbReference type="GeneID" id="127749744"/>
<dbReference type="Proteomes" id="UP000504606">
    <property type="component" value="Unplaced"/>
</dbReference>
<dbReference type="Pfam" id="PF13613">
    <property type="entry name" value="HTH_Tnp_4"/>
    <property type="match status" value="1"/>
</dbReference>
<dbReference type="Pfam" id="PF13359">
    <property type="entry name" value="DDE_Tnp_4"/>
    <property type="match status" value="1"/>
</dbReference>
<feature type="compositionally biased region" description="Basic and acidic residues" evidence="3">
    <location>
        <begin position="110"/>
        <end position="133"/>
    </location>
</feature>
<name>A0A9C6WR76_FRAOC</name>
<dbReference type="GO" id="GO:0046872">
    <property type="term" value="F:metal ion binding"/>
    <property type="evidence" value="ECO:0007669"/>
    <property type="project" value="UniProtKB-KW"/>
</dbReference>
<feature type="domain" description="Transposase Helix-turn-helix" evidence="5">
    <location>
        <begin position="185"/>
        <end position="233"/>
    </location>
</feature>
<dbReference type="AlphaFoldDB" id="A0A9C6WR76"/>
<comment type="cofactor">
    <cofactor evidence="1">
        <name>a divalent metal cation</name>
        <dbReference type="ChEBI" id="CHEBI:60240"/>
    </cofactor>
</comment>
<evidence type="ECO:0000256" key="1">
    <source>
        <dbReference type="ARBA" id="ARBA00001968"/>
    </source>
</evidence>
<gene>
    <name evidence="7" type="primary">LOC127749744</name>
</gene>
<accession>A0A9C6WR76</accession>
<protein>
    <submittedName>
        <fullName evidence="7">Uncharacterized protein LOC127749744</fullName>
    </submittedName>
</protein>